<dbReference type="PANTHER" id="PTHR34406">
    <property type="entry name" value="PROTEIN YCEI"/>
    <property type="match status" value="1"/>
</dbReference>
<organism evidence="3 5">
    <name type="scientific">Phenylobacterium glaciei</name>
    <dbReference type="NCBI Taxonomy" id="2803784"/>
    <lineage>
        <taxon>Bacteria</taxon>
        <taxon>Pseudomonadati</taxon>
        <taxon>Pseudomonadota</taxon>
        <taxon>Alphaproteobacteria</taxon>
        <taxon>Caulobacterales</taxon>
        <taxon>Caulobacteraceae</taxon>
        <taxon>Phenylobacterium</taxon>
    </lineage>
</organism>
<dbReference type="InterPro" id="IPR036761">
    <property type="entry name" value="TTHA0802/YceI-like_sf"/>
</dbReference>
<dbReference type="PANTHER" id="PTHR34406:SF1">
    <property type="entry name" value="PROTEIN YCEI"/>
    <property type="match status" value="1"/>
</dbReference>
<evidence type="ECO:0000259" key="2">
    <source>
        <dbReference type="SMART" id="SM00867"/>
    </source>
</evidence>
<dbReference type="SMART" id="SM00867">
    <property type="entry name" value="YceI"/>
    <property type="match status" value="1"/>
</dbReference>
<accession>A0A941D2Y0</accession>
<dbReference type="RefSeq" id="WP_215342123.1">
    <property type="nucleotide sequence ID" value="NZ_JAGSGD010000001.1"/>
</dbReference>
<protein>
    <submittedName>
        <fullName evidence="3">Polyisoprenoid-binding protein</fullName>
    </submittedName>
</protein>
<gene>
    <name evidence="3" type="ORF">JKL49_17390</name>
    <name evidence="4" type="ORF">JKL49_24325</name>
</gene>
<dbReference type="Gene3D" id="2.40.128.110">
    <property type="entry name" value="Lipid/polyisoprenoid-binding, YceI-like"/>
    <property type="match status" value="1"/>
</dbReference>
<sequence>MIRTALAAAAFSLLAVTGALANPGSQDPAKVPAGNYVLDKRHASLLVKVPHMGGFSKFTMRFDRLDGSFAYEPATWATTKVTITADPTSINTGLPDFDKTIAGPSYFDSAKYPAITFVSTKAEGADGKGTVSGDLTFHGVTKPVVLDVTFNGVGPGMMGAGTRIGFSGTTHLKRSDFGVTTMSQFAGDDLDLLFEVEFVKK</sequence>
<dbReference type="EMBL" id="CP068570">
    <property type="protein sequence ID" value="QQZ49832.1"/>
    <property type="molecule type" value="Genomic_DNA"/>
</dbReference>
<dbReference type="EMBL" id="JAGSGD010000001">
    <property type="protein sequence ID" value="MBR7621171.1"/>
    <property type="molecule type" value="Genomic_DNA"/>
</dbReference>
<dbReference type="Pfam" id="PF04264">
    <property type="entry name" value="YceI"/>
    <property type="match status" value="1"/>
</dbReference>
<feature type="domain" description="Lipid/polyisoprenoid-binding YceI-like" evidence="2">
    <location>
        <begin position="35"/>
        <end position="199"/>
    </location>
</feature>
<keyword evidence="1" id="KW-0732">Signal</keyword>
<dbReference type="AlphaFoldDB" id="A0A941D2Y0"/>
<name>A0A941D2Y0_9CAUL</name>
<feature type="signal peptide" evidence="1">
    <location>
        <begin position="1"/>
        <end position="21"/>
    </location>
</feature>
<dbReference type="Proteomes" id="UP000622580">
    <property type="component" value="Unassembled WGS sequence"/>
</dbReference>
<evidence type="ECO:0000256" key="1">
    <source>
        <dbReference type="SAM" id="SignalP"/>
    </source>
</evidence>
<reference evidence="4" key="1">
    <citation type="submission" date="2021-01" db="EMBL/GenBank/DDBJ databases">
        <title>Genome sequence of Phenylobacterium sp. 20VBR1 isolated from a valley glaceir, Ny-Alesund, Svalbard.</title>
        <authorList>
            <person name="Thomas F.A."/>
            <person name="Krishnan K.P."/>
            <person name="Sinha R.K."/>
        </authorList>
    </citation>
    <scope>NUCLEOTIDE SEQUENCE</scope>
    <source>
        <strain evidence="4">20VBR1</strain>
    </source>
</reference>
<reference evidence="3" key="2">
    <citation type="submission" date="2021-04" db="EMBL/GenBank/DDBJ databases">
        <title>Draft genome assembly of strain Phenylobacterium sp. 20VBR1 using MiniION and Illumina platforms.</title>
        <authorList>
            <person name="Thomas F.A."/>
            <person name="Krishnan K.P."/>
            <person name="Sinha R.K."/>
        </authorList>
    </citation>
    <scope>NUCLEOTIDE SEQUENCE</scope>
    <source>
        <strain evidence="3">20VBR1</strain>
    </source>
</reference>
<dbReference type="SUPFAM" id="SSF101874">
    <property type="entry name" value="YceI-like"/>
    <property type="match status" value="1"/>
</dbReference>
<keyword evidence="5" id="KW-1185">Reference proteome</keyword>
<dbReference type="InterPro" id="IPR007372">
    <property type="entry name" value="Lipid/polyisoprenoid-bd_YceI"/>
</dbReference>
<evidence type="ECO:0000313" key="3">
    <source>
        <dbReference type="EMBL" id="MBR7621171.1"/>
    </source>
</evidence>
<evidence type="ECO:0000313" key="5">
    <source>
        <dbReference type="Proteomes" id="UP000622580"/>
    </source>
</evidence>
<feature type="chain" id="PRO_5044462946" evidence="1">
    <location>
        <begin position="22"/>
        <end position="201"/>
    </location>
</feature>
<evidence type="ECO:0000313" key="4">
    <source>
        <dbReference type="EMBL" id="QQZ49832.1"/>
    </source>
</evidence>
<proteinExistence type="predicted"/>